<dbReference type="EMBL" id="CM003603">
    <property type="protein sequence ID" value="KYP75909.1"/>
    <property type="molecule type" value="Genomic_DNA"/>
</dbReference>
<evidence type="ECO:0000313" key="3">
    <source>
        <dbReference type="EMBL" id="KYP75916.1"/>
    </source>
</evidence>
<evidence type="ECO:0000259" key="1">
    <source>
        <dbReference type="Pfam" id="PF12776"/>
    </source>
</evidence>
<evidence type="ECO:0000313" key="2">
    <source>
        <dbReference type="EMBL" id="KYP75909.1"/>
    </source>
</evidence>
<feature type="non-terminal residue" evidence="3">
    <location>
        <position position="1"/>
    </location>
</feature>
<reference evidence="3 4" key="1">
    <citation type="journal article" date="2012" name="Nat. Biotechnol.">
        <title>Draft genome sequence of pigeonpea (Cajanus cajan), an orphan legume crop of resource-poor farmers.</title>
        <authorList>
            <person name="Varshney R.K."/>
            <person name="Chen W."/>
            <person name="Li Y."/>
            <person name="Bharti A.K."/>
            <person name="Saxena R.K."/>
            <person name="Schlueter J.A."/>
            <person name="Donoghue M.T."/>
            <person name="Azam S."/>
            <person name="Fan G."/>
            <person name="Whaley A.M."/>
            <person name="Farmer A.D."/>
            <person name="Sheridan J."/>
            <person name="Iwata A."/>
            <person name="Tuteja R."/>
            <person name="Penmetsa R.V."/>
            <person name="Wu W."/>
            <person name="Upadhyaya H.D."/>
            <person name="Yang S.P."/>
            <person name="Shah T."/>
            <person name="Saxena K.B."/>
            <person name="Michael T."/>
            <person name="McCombie W.R."/>
            <person name="Yang B."/>
            <person name="Zhang G."/>
            <person name="Yang H."/>
            <person name="Wang J."/>
            <person name="Spillane C."/>
            <person name="Cook D.R."/>
            <person name="May G.D."/>
            <person name="Xu X."/>
            <person name="Jackson S.A."/>
        </authorList>
    </citation>
    <scope>NUCLEOTIDE SEQUENCE [LARGE SCALE GENOMIC DNA]</scope>
    <source>
        <strain evidence="4">cv. Asha</strain>
    </source>
</reference>
<proteinExistence type="predicted"/>
<accession>A0A151U9B0</accession>
<dbReference type="InterPro" id="IPR024752">
    <property type="entry name" value="Myb/SANT-like_dom"/>
</dbReference>
<evidence type="ECO:0000313" key="4">
    <source>
        <dbReference type="Proteomes" id="UP000075243"/>
    </source>
</evidence>
<dbReference type="PANTHER" id="PTHR31704">
    <property type="entry name" value="MYB/SANT-LIKE DNA-BINDING DOMAIN PROTEIN-RELATED"/>
    <property type="match status" value="1"/>
</dbReference>
<dbReference type="PANTHER" id="PTHR31704:SF49">
    <property type="entry name" value="MYB_SANT-LIKE DOMAIN-CONTAINING PROTEIN"/>
    <property type="match status" value="1"/>
</dbReference>
<gene>
    <name evidence="2" type="ORF">KK1_020121</name>
    <name evidence="3" type="ORF">KK1_020128</name>
</gene>
<dbReference type="Gramene" id="C.cajan_19548.t">
    <property type="protein sequence ID" value="C.cajan_19548.t.cds1"/>
    <property type="gene ID" value="C.cajan_19548"/>
</dbReference>
<organism evidence="3 4">
    <name type="scientific">Cajanus cajan</name>
    <name type="common">Pigeon pea</name>
    <name type="synonym">Cajanus indicus</name>
    <dbReference type="NCBI Taxonomy" id="3821"/>
    <lineage>
        <taxon>Eukaryota</taxon>
        <taxon>Viridiplantae</taxon>
        <taxon>Streptophyta</taxon>
        <taxon>Embryophyta</taxon>
        <taxon>Tracheophyta</taxon>
        <taxon>Spermatophyta</taxon>
        <taxon>Magnoliopsida</taxon>
        <taxon>eudicotyledons</taxon>
        <taxon>Gunneridae</taxon>
        <taxon>Pentapetalae</taxon>
        <taxon>rosids</taxon>
        <taxon>fabids</taxon>
        <taxon>Fabales</taxon>
        <taxon>Fabaceae</taxon>
        <taxon>Papilionoideae</taxon>
        <taxon>50 kb inversion clade</taxon>
        <taxon>NPAAA clade</taxon>
        <taxon>indigoferoid/millettioid clade</taxon>
        <taxon>Phaseoleae</taxon>
        <taxon>Cajanus</taxon>
    </lineage>
</organism>
<keyword evidence="4" id="KW-1185">Reference proteome</keyword>
<dbReference type="Proteomes" id="UP000075243">
    <property type="component" value="Chromosome 1"/>
</dbReference>
<protein>
    <recommendedName>
        <fullName evidence="1">Myb/SANT-like domain-containing protein</fullName>
    </recommendedName>
</protein>
<name>A0A151U9B0_CAJCA</name>
<sequence>WVGITTKFKELTGKVYEKTKFKNRFNNLIREWRLWYKLFGKETGLGWDNVKNTVKEMVAIFLNMVGHVVGNRML</sequence>
<dbReference type="Gramene" id="C.cajan_19555.t">
    <property type="protein sequence ID" value="C.cajan_19555.t.cds1"/>
    <property type="gene ID" value="C.cajan_19555"/>
</dbReference>
<dbReference type="EMBL" id="CM003603">
    <property type="protein sequence ID" value="KYP75916.1"/>
    <property type="molecule type" value="Genomic_DNA"/>
</dbReference>
<dbReference type="Pfam" id="PF12776">
    <property type="entry name" value="Myb_DNA-bind_3"/>
    <property type="match status" value="1"/>
</dbReference>
<feature type="domain" description="Myb/SANT-like" evidence="1">
    <location>
        <begin position="1"/>
        <end position="55"/>
    </location>
</feature>
<dbReference type="AlphaFoldDB" id="A0A151U9B0"/>